<dbReference type="EMBL" id="CAJPEX010002628">
    <property type="protein sequence ID" value="CAG0921266.1"/>
    <property type="molecule type" value="Genomic_DNA"/>
</dbReference>
<dbReference type="InterPro" id="IPR002048">
    <property type="entry name" value="EF_hand_dom"/>
</dbReference>
<evidence type="ECO:0000256" key="3">
    <source>
        <dbReference type="ARBA" id="ARBA00022837"/>
    </source>
</evidence>
<feature type="compositionally biased region" description="Basic residues" evidence="4">
    <location>
        <begin position="1135"/>
        <end position="1150"/>
    </location>
</feature>
<dbReference type="Gene3D" id="1.10.238.10">
    <property type="entry name" value="EF-hand"/>
    <property type="match status" value="1"/>
</dbReference>
<dbReference type="PANTHER" id="PTHR47666">
    <property type="entry name" value="PROTEIN VASCULAR ASSOCIATED DEATH 1, CHLOROPLASTIC"/>
    <property type="match status" value="1"/>
</dbReference>
<dbReference type="Proteomes" id="UP000678499">
    <property type="component" value="Unassembled WGS sequence"/>
</dbReference>
<feature type="non-terminal residue" evidence="7">
    <location>
        <position position="1156"/>
    </location>
</feature>
<feature type="domain" description="Rab-GAP TBC" evidence="5">
    <location>
        <begin position="399"/>
        <end position="595"/>
    </location>
</feature>
<dbReference type="Gene3D" id="1.10.8.270">
    <property type="entry name" value="putative rabgap domain of human tbc1 domain family member 14 like domains"/>
    <property type="match status" value="1"/>
</dbReference>
<evidence type="ECO:0000313" key="8">
    <source>
        <dbReference type="Proteomes" id="UP000678499"/>
    </source>
</evidence>
<dbReference type="Pfam" id="PF00566">
    <property type="entry name" value="RabGAP-TBC"/>
    <property type="match status" value="1"/>
</dbReference>
<feature type="region of interest" description="Disordered" evidence="4">
    <location>
        <begin position="1135"/>
        <end position="1156"/>
    </location>
</feature>
<dbReference type="PROSITE" id="PS50086">
    <property type="entry name" value="TBC_RABGAP"/>
    <property type="match status" value="1"/>
</dbReference>
<dbReference type="EMBL" id="OA884665">
    <property type="protein sequence ID" value="CAD7281114.1"/>
    <property type="molecule type" value="Genomic_DNA"/>
</dbReference>
<organism evidence="7">
    <name type="scientific">Notodromas monacha</name>
    <dbReference type="NCBI Taxonomy" id="399045"/>
    <lineage>
        <taxon>Eukaryota</taxon>
        <taxon>Metazoa</taxon>
        <taxon>Ecdysozoa</taxon>
        <taxon>Arthropoda</taxon>
        <taxon>Crustacea</taxon>
        <taxon>Oligostraca</taxon>
        <taxon>Ostracoda</taxon>
        <taxon>Podocopa</taxon>
        <taxon>Podocopida</taxon>
        <taxon>Cypridocopina</taxon>
        <taxon>Cypridoidea</taxon>
        <taxon>Cyprididae</taxon>
        <taxon>Notodromas</taxon>
    </lineage>
</organism>
<dbReference type="InterPro" id="IPR011993">
    <property type="entry name" value="PH-like_dom_sf"/>
</dbReference>
<evidence type="ECO:0008006" key="9">
    <source>
        <dbReference type="Google" id="ProtNLM"/>
    </source>
</evidence>
<dbReference type="Gene3D" id="2.30.29.30">
    <property type="entry name" value="Pleckstrin-homology domain (PH domain)/Phosphotyrosine-binding domain (PTB)"/>
    <property type="match status" value="1"/>
</dbReference>
<evidence type="ECO:0000259" key="5">
    <source>
        <dbReference type="PROSITE" id="PS50086"/>
    </source>
</evidence>
<sequence length="1156" mass="130582">DSKVLAWSLEEEQITEHWDWLELQVLPNLTQIESETDMIAFVSSKVTAQFTLQEEPKRSTIEAHEPADIRSSQYKFQAIFGMAPEEKVVSYYSCSYWKGLMPRQGWAYLSINHFCFYSFLLGVETKLVIRWADVTGLDRQQSRLSRLNDGMKITTRDKEYNFSGFLRIKDVFSLMQRLADLAMKKLINEEEFSVDLDLLLKSSKNIDQRLSVVHRDLNARVVSAEFQMEFNLGREEKLDGTISCALYTPYDRRNNEVTLDNEQSFAITTEYEDEHEIEADLLVREHDITPRTEEFNMSDFEEHRKIQDALSKSSDLGEFNSLRRRRASIMIPLTEQEDATGDFEALPALIDLVDLGPPSPEAAAKEKVRENLWTTHFAHYGRGVSMYRAYELRTLVSKGIPDRLRGELWLVFSGALNDLVSQPGEYRKCFSEGAAAGDALTLDEIERDVKRSLPEHPAFRESADEGGGQGIGALRRVLTAYAWRNPAIGYCQAMNIIASVLLLYCPEEAAFWLLCAICDRMLPDYFNTRVVGTVVDQAVLEELVAERLPALYAHLSRRGGGIIRMISLSWFMTIFLSAVPFGAALQILDCFFHDGVRVVFMLALAILEWKEKEILDSKADEAECLAMLNGFLEQVENQSATMPRLPPPGPMARKDRVNGGAGDSMVTDIADLLYAAYRSYDDITNREVEERRLRLRLKVVQGVEDQARKNVVKGVLDTTKLNSHELAALFDFVKDEQLYLQYRGAIKREAAASVTHSNTYRHYLIDHEGFCMLFREATNWGRADVSDSLSRRLFTLMDGDENGLLDFKELVQVLDILIRGDALRRLKLLFLLHVPPLMIEPNLRDTASPLPEMGEDAEKFFDDMKDIKEVVKLKKHCMTVRDVIVSAPSDGSSATELLLSCTDADSTSAKDIQDALIESGRLSPAFFRSLVIEEGEKSRRRIPFMTHRQCLEFIRTLHALFSQNGIPKRGELLAEVTAVGGELVRFGDAGEGCKTSWVNLLSQLLEDSAKFSHGEGSFQMAKSVGNSSFVASPAEAALAATVPAPPEDAGLLSYRLGQSDFYVTLENGKGSNPEIITMETPVLENAAKDRWYITCEQVVASMLNSPRITEFFDYRPSESDFEAAVKRVKNRFAATRQRRNPPRNFGKARKNPVITV</sequence>
<dbReference type="GO" id="GO:0005096">
    <property type="term" value="F:GTPase activator activity"/>
    <property type="evidence" value="ECO:0007669"/>
    <property type="project" value="UniProtKB-KW"/>
</dbReference>
<dbReference type="SUPFAM" id="SSF47923">
    <property type="entry name" value="Ypt/Rab-GAP domain of gyp1p"/>
    <property type="match status" value="2"/>
</dbReference>
<dbReference type="GO" id="GO:0003008">
    <property type="term" value="P:system process"/>
    <property type="evidence" value="ECO:0007669"/>
    <property type="project" value="UniProtKB-ARBA"/>
</dbReference>
<dbReference type="PANTHER" id="PTHR47666:SF1">
    <property type="entry name" value="PROTEIN VASCULAR ASSOCIATED DEATH 1, CHLOROPLASTIC"/>
    <property type="match status" value="1"/>
</dbReference>
<gene>
    <name evidence="7" type="ORF">NMOB1V02_LOCUS8766</name>
</gene>
<accession>A0A7R9BV42</accession>
<keyword evidence="1" id="KW-0343">GTPase activation</keyword>
<dbReference type="InterPro" id="IPR000195">
    <property type="entry name" value="Rab-GAP-TBC_dom"/>
</dbReference>
<dbReference type="Gene3D" id="1.10.10.750">
    <property type="entry name" value="Ypt/Rab-GAP domain of gyp1p, domain 1"/>
    <property type="match status" value="1"/>
</dbReference>
<dbReference type="PROSITE" id="PS00018">
    <property type="entry name" value="EF_HAND_1"/>
    <property type="match status" value="1"/>
</dbReference>
<evidence type="ECO:0000256" key="4">
    <source>
        <dbReference type="SAM" id="MobiDB-lite"/>
    </source>
</evidence>
<dbReference type="OrthoDB" id="17687at2759"/>
<evidence type="ECO:0000256" key="1">
    <source>
        <dbReference type="ARBA" id="ARBA00022468"/>
    </source>
</evidence>
<protein>
    <recommendedName>
        <fullName evidence="9">TBC1 domain family member 9</fullName>
    </recommendedName>
</protein>
<dbReference type="InterPro" id="IPR004182">
    <property type="entry name" value="GRAM"/>
</dbReference>
<dbReference type="GO" id="GO:0005509">
    <property type="term" value="F:calcium ion binding"/>
    <property type="evidence" value="ECO:0007669"/>
    <property type="project" value="InterPro"/>
</dbReference>
<evidence type="ECO:0000256" key="2">
    <source>
        <dbReference type="ARBA" id="ARBA00022737"/>
    </source>
</evidence>
<proteinExistence type="predicted"/>
<dbReference type="SUPFAM" id="SSF47473">
    <property type="entry name" value="EF-hand"/>
    <property type="match status" value="1"/>
</dbReference>
<keyword evidence="3" id="KW-0106">Calcium</keyword>
<dbReference type="InterPro" id="IPR011992">
    <property type="entry name" value="EF-hand-dom_pair"/>
</dbReference>
<dbReference type="SMART" id="SM00164">
    <property type="entry name" value="TBC"/>
    <property type="match status" value="1"/>
</dbReference>
<keyword evidence="8" id="KW-1185">Reference proteome</keyword>
<reference evidence="7" key="1">
    <citation type="submission" date="2020-11" db="EMBL/GenBank/DDBJ databases">
        <authorList>
            <person name="Tran Van P."/>
        </authorList>
    </citation>
    <scope>NUCLEOTIDE SEQUENCE</scope>
</reference>
<dbReference type="InterPro" id="IPR018247">
    <property type="entry name" value="EF_Hand_1_Ca_BS"/>
</dbReference>
<dbReference type="InterPro" id="IPR035969">
    <property type="entry name" value="Rab-GAP_TBC_sf"/>
</dbReference>
<evidence type="ECO:0000259" key="6">
    <source>
        <dbReference type="PROSITE" id="PS50222"/>
    </source>
</evidence>
<keyword evidence="2" id="KW-0677">Repeat</keyword>
<dbReference type="Gene3D" id="1.10.472.80">
    <property type="entry name" value="Ypt/Rab-GAP domain of gyp1p, domain 3"/>
    <property type="match status" value="1"/>
</dbReference>
<dbReference type="AlphaFoldDB" id="A0A7R9BV42"/>
<dbReference type="Pfam" id="PF02893">
    <property type="entry name" value="GRAM"/>
    <property type="match status" value="1"/>
</dbReference>
<dbReference type="FunFam" id="2.30.29.30:FF:000013">
    <property type="entry name" value="Putative TBC1 domain family member 8B"/>
    <property type="match status" value="1"/>
</dbReference>
<dbReference type="FunFam" id="1.10.8.270:FF:000002">
    <property type="entry name" value="TBC1 domain family member 9B"/>
    <property type="match status" value="1"/>
</dbReference>
<feature type="domain" description="EF-hand" evidence="6">
    <location>
        <begin position="785"/>
        <end position="820"/>
    </location>
</feature>
<dbReference type="PROSITE" id="PS50222">
    <property type="entry name" value="EF_HAND_2"/>
    <property type="match status" value="1"/>
</dbReference>
<name>A0A7R9BV42_9CRUS</name>
<evidence type="ECO:0000313" key="7">
    <source>
        <dbReference type="EMBL" id="CAD7281114.1"/>
    </source>
</evidence>
<dbReference type="SMART" id="SM00568">
    <property type="entry name" value="GRAM"/>
    <property type="match status" value="1"/>
</dbReference>